<dbReference type="AlphaFoldDB" id="A0A4Y2F3N1"/>
<accession>A0A4Y2F3N1</accession>
<name>A0A4Y2F3N1_ARAVE</name>
<comment type="caution">
    <text evidence="2">The sequence shown here is derived from an EMBL/GenBank/DDBJ whole genome shotgun (WGS) entry which is preliminary data.</text>
</comment>
<dbReference type="Proteomes" id="UP000499080">
    <property type="component" value="Unassembled WGS sequence"/>
</dbReference>
<sequence>MERRLWGGKWSHLCHFELREAIQHKRLDMLSDAVIFLHDNAPNCSQNSRIAVKVQVRSLEPLQVAQIWPAIIIFLLSKIEGTLIFSKVLFRTMM</sequence>
<feature type="transmembrane region" description="Helical" evidence="1">
    <location>
        <begin position="67"/>
        <end position="90"/>
    </location>
</feature>
<evidence type="ECO:0000256" key="1">
    <source>
        <dbReference type="SAM" id="Phobius"/>
    </source>
</evidence>
<keyword evidence="1" id="KW-0472">Membrane</keyword>
<keyword evidence="1" id="KW-0812">Transmembrane</keyword>
<organism evidence="2 3">
    <name type="scientific">Araneus ventricosus</name>
    <name type="common">Orbweaver spider</name>
    <name type="synonym">Epeira ventricosa</name>
    <dbReference type="NCBI Taxonomy" id="182803"/>
    <lineage>
        <taxon>Eukaryota</taxon>
        <taxon>Metazoa</taxon>
        <taxon>Ecdysozoa</taxon>
        <taxon>Arthropoda</taxon>
        <taxon>Chelicerata</taxon>
        <taxon>Arachnida</taxon>
        <taxon>Araneae</taxon>
        <taxon>Araneomorphae</taxon>
        <taxon>Entelegynae</taxon>
        <taxon>Araneoidea</taxon>
        <taxon>Araneidae</taxon>
        <taxon>Araneus</taxon>
    </lineage>
</organism>
<keyword evidence="3" id="KW-1185">Reference proteome</keyword>
<dbReference type="EMBL" id="BGPR01000804">
    <property type="protein sequence ID" value="GBM36142.1"/>
    <property type="molecule type" value="Genomic_DNA"/>
</dbReference>
<evidence type="ECO:0000313" key="2">
    <source>
        <dbReference type="EMBL" id="GBM36142.1"/>
    </source>
</evidence>
<gene>
    <name evidence="2" type="ORF">AVEN_31343_1</name>
</gene>
<evidence type="ECO:0000313" key="3">
    <source>
        <dbReference type="Proteomes" id="UP000499080"/>
    </source>
</evidence>
<reference evidence="2 3" key="1">
    <citation type="journal article" date="2019" name="Sci. Rep.">
        <title>Orb-weaving spider Araneus ventricosus genome elucidates the spidroin gene catalogue.</title>
        <authorList>
            <person name="Kono N."/>
            <person name="Nakamura H."/>
            <person name="Ohtoshi R."/>
            <person name="Moran D.A.P."/>
            <person name="Shinohara A."/>
            <person name="Yoshida Y."/>
            <person name="Fujiwara M."/>
            <person name="Mori M."/>
            <person name="Tomita M."/>
            <person name="Arakawa K."/>
        </authorList>
    </citation>
    <scope>NUCLEOTIDE SEQUENCE [LARGE SCALE GENOMIC DNA]</scope>
</reference>
<protein>
    <submittedName>
        <fullName evidence="2">Uncharacterized protein</fullName>
    </submittedName>
</protein>
<keyword evidence="1" id="KW-1133">Transmembrane helix</keyword>
<proteinExistence type="predicted"/>